<dbReference type="PROSITE" id="PS00367">
    <property type="entry name" value="BH4_AAA_HYDROXYL_1"/>
    <property type="match status" value="1"/>
</dbReference>
<feature type="non-terminal residue" evidence="10">
    <location>
        <position position="1"/>
    </location>
</feature>
<dbReference type="PANTHER" id="PTHR11473">
    <property type="entry name" value="AROMATIC AMINO ACID HYDROXYLASE"/>
    <property type="match status" value="1"/>
</dbReference>
<dbReference type="PRINTS" id="PR00372">
    <property type="entry name" value="FYWHYDRXLASE"/>
</dbReference>
<dbReference type="InterPro" id="IPR036951">
    <property type="entry name" value="ArAA_hydroxylase_sf"/>
</dbReference>
<dbReference type="InterPro" id="IPR019774">
    <property type="entry name" value="Aromatic-AA_hydroxylase_C"/>
</dbReference>
<dbReference type="Gene3D" id="1.10.800.10">
    <property type="entry name" value="Aromatic amino acid hydroxylase"/>
    <property type="match status" value="1"/>
</dbReference>
<sequence length="489" mass="55862">SQVESKNLYFYLKEKKDDVSTTQELSIIFQILVANRVGVRRFRQVVSRKKDARKHSKDQKTRISNGSDDLEEVFLPVDEPKKTFSPTATIVVIEIFAPEFVLEGIYRAVEEQGVIRADGAFNRNSMFPSFPRSRTDLRCIKEIIDLPPDHPGSTDSEYVLRRQMINDLVCQNSSSLPTISYTKDEELCWRTIFKRLKMLWPTYACSRFQEGLQILEKSGVVKENRIPDLQQVSDFLESKTGFILKPASGLCSARDFLNCLAMKAFPCTLYMRHHSAPGYSPEPDLVHEIIGHVPLLLLDDVAEFTQKIGLASLVATDKEIEELARLYWYSVEFGLTIENGDLKVFGAGLLSSPDEMEYAVTDEPDHPLFEPGILAKTKFDDTTLQSSYSVLQSVETAMSLLRVYCLSLKNPVVFSYNEELDLITEEKRRPSYRKIKRGRKVFKIESKIENLKNFAHLNLIFSFIFQNEDFCIFNSGFHRTTTMLSSNGG</sequence>
<proteinExistence type="inferred from homology"/>
<dbReference type="InterPro" id="IPR036329">
    <property type="entry name" value="Aro-AA_hydroxylase_C_sf"/>
</dbReference>
<dbReference type="GO" id="GO:0004505">
    <property type="term" value="F:phenylalanine 4-monooxygenase activity"/>
    <property type="evidence" value="ECO:0007669"/>
    <property type="project" value="UniProtKB-EC"/>
</dbReference>
<evidence type="ECO:0000256" key="8">
    <source>
        <dbReference type="PIRSR" id="PIRSR601273-2"/>
    </source>
</evidence>
<reference evidence="10" key="1">
    <citation type="journal article" date="2010" name="Science">
        <title>Plasticity of animal genome architecture unmasked by rapid evolution of a pelagic tunicate.</title>
        <authorList>
            <person name="Denoeud F."/>
            <person name="Henriet S."/>
            <person name="Mungpakdee S."/>
            <person name="Aury J.M."/>
            <person name="Da Silva C."/>
            <person name="Brinkmann H."/>
            <person name="Mikhaleva J."/>
            <person name="Olsen L.C."/>
            <person name="Jubin C."/>
            <person name="Canestro C."/>
            <person name="Bouquet J.M."/>
            <person name="Danks G."/>
            <person name="Poulain J."/>
            <person name="Campsteijn C."/>
            <person name="Adamski M."/>
            <person name="Cross I."/>
            <person name="Yadetie F."/>
            <person name="Muffato M."/>
            <person name="Louis A."/>
            <person name="Butcher S."/>
            <person name="Tsagkogeorga G."/>
            <person name="Konrad A."/>
            <person name="Singh S."/>
            <person name="Jensen M.F."/>
            <person name="Cong E.H."/>
            <person name="Eikeseth-Otteraa H."/>
            <person name="Noel B."/>
            <person name="Anthouard V."/>
            <person name="Porcel B.M."/>
            <person name="Kachouri-Lafond R."/>
            <person name="Nishino A."/>
            <person name="Ugolini M."/>
            <person name="Chourrout P."/>
            <person name="Nishida H."/>
            <person name="Aasland R."/>
            <person name="Huzurbazar S."/>
            <person name="Westhof E."/>
            <person name="Delsuc F."/>
            <person name="Lehrach H."/>
            <person name="Reinhardt R."/>
            <person name="Weissenbach J."/>
            <person name="Roy S.W."/>
            <person name="Artiguenave F."/>
            <person name="Postlethwait J.H."/>
            <person name="Manak J.R."/>
            <person name="Thompson E.M."/>
            <person name="Jaillon O."/>
            <person name="Du Pasquier L."/>
            <person name="Boudinot P."/>
            <person name="Liberles D.A."/>
            <person name="Volff J.N."/>
            <person name="Philippe H."/>
            <person name="Lenhard B."/>
            <person name="Roest Crollius H."/>
            <person name="Wincker P."/>
            <person name="Chourrout D."/>
        </authorList>
    </citation>
    <scope>NUCLEOTIDE SEQUENCE [LARGE SCALE GENOMIC DNA]</scope>
</reference>
<protein>
    <recommendedName>
        <fullName evidence="3">phenylalanine 4-monooxygenase</fullName>
        <ecNumber evidence="3">1.14.16.1</ecNumber>
    </recommendedName>
</protein>
<evidence type="ECO:0000259" key="9">
    <source>
        <dbReference type="PROSITE" id="PS51410"/>
    </source>
</evidence>
<evidence type="ECO:0000256" key="5">
    <source>
        <dbReference type="ARBA" id="ARBA00023002"/>
    </source>
</evidence>
<dbReference type="Pfam" id="PF00351">
    <property type="entry name" value="Biopterin_H"/>
    <property type="match status" value="1"/>
</dbReference>
<name>E4YYL8_OIKDI</name>
<accession>E4YYL8</accession>
<feature type="binding site" evidence="8">
    <location>
        <position position="332"/>
    </location>
    <ligand>
        <name>Fe cation</name>
        <dbReference type="ChEBI" id="CHEBI:24875"/>
    </ligand>
</feature>
<comment type="similarity">
    <text evidence="2">Belongs to the biopterin-dependent aromatic amino acid hydroxylase family.</text>
</comment>
<dbReference type="InterPro" id="IPR018301">
    <property type="entry name" value="ArAA_hydroxylase_Fe/CU_BS"/>
</dbReference>
<dbReference type="Proteomes" id="UP000011014">
    <property type="component" value="Unassembled WGS sequence"/>
</dbReference>
<evidence type="ECO:0000256" key="3">
    <source>
        <dbReference type="ARBA" id="ARBA00011995"/>
    </source>
</evidence>
<comment type="cofactor">
    <cofactor evidence="1 8">
        <name>Fe(2+)</name>
        <dbReference type="ChEBI" id="CHEBI:29033"/>
    </cofactor>
</comment>
<gene>
    <name evidence="10" type="ORF">GSOID_T00022562001</name>
</gene>
<evidence type="ECO:0000313" key="10">
    <source>
        <dbReference type="EMBL" id="CBY40546.1"/>
    </source>
</evidence>
<evidence type="ECO:0000256" key="4">
    <source>
        <dbReference type="ARBA" id="ARBA00022723"/>
    </source>
</evidence>
<dbReference type="GO" id="GO:0005506">
    <property type="term" value="F:iron ion binding"/>
    <property type="evidence" value="ECO:0007669"/>
    <property type="project" value="InterPro"/>
</dbReference>
<feature type="domain" description="Biopterin-dependent aromatic amino acid hydroxylase family profile" evidence="9">
    <location>
        <begin position="177"/>
        <end position="454"/>
    </location>
</feature>
<dbReference type="EC" id="1.14.16.1" evidence="3"/>
<feature type="binding site" evidence="8">
    <location>
        <position position="287"/>
    </location>
    <ligand>
        <name>Fe cation</name>
        <dbReference type="ChEBI" id="CHEBI:24875"/>
    </ligand>
</feature>
<evidence type="ECO:0000256" key="1">
    <source>
        <dbReference type="ARBA" id="ARBA00001954"/>
    </source>
</evidence>
<dbReference type="EMBL" id="FN655979">
    <property type="protein sequence ID" value="CBY40546.1"/>
    <property type="molecule type" value="Genomic_DNA"/>
</dbReference>
<keyword evidence="6 8" id="KW-0408">Iron</keyword>
<dbReference type="InterPro" id="IPR001273">
    <property type="entry name" value="ArAA_hydroxylase"/>
</dbReference>
<evidence type="ECO:0000256" key="2">
    <source>
        <dbReference type="ARBA" id="ARBA00009712"/>
    </source>
</evidence>
<dbReference type="PANTHER" id="PTHR11473:SF24">
    <property type="entry name" value="PHENYLALANINE-4-HYDROXYLASE"/>
    <property type="match status" value="1"/>
</dbReference>
<organism evidence="10">
    <name type="scientific">Oikopleura dioica</name>
    <name type="common">Tunicate</name>
    <dbReference type="NCBI Taxonomy" id="34765"/>
    <lineage>
        <taxon>Eukaryota</taxon>
        <taxon>Metazoa</taxon>
        <taxon>Chordata</taxon>
        <taxon>Tunicata</taxon>
        <taxon>Appendicularia</taxon>
        <taxon>Copelata</taxon>
        <taxon>Oikopleuridae</taxon>
        <taxon>Oikopleura</taxon>
    </lineage>
</organism>
<feature type="binding site" evidence="8">
    <location>
        <position position="292"/>
    </location>
    <ligand>
        <name>Fe cation</name>
        <dbReference type="ChEBI" id="CHEBI:24875"/>
    </ligand>
</feature>
<dbReference type="SUPFAM" id="SSF56534">
    <property type="entry name" value="Aromatic aminoacid monoxygenases, catalytic and oligomerization domains"/>
    <property type="match status" value="1"/>
</dbReference>
<keyword evidence="7" id="KW-0503">Monooxygenase</keyword>
<keyword evidence="4 8" id="KW-0479">Metal-binding</keyword>
<dbReference type="PROSITE" id="PS51410">
    <property type="entry name" value="BH4_AAA_HYDROXYL_2"/>
    <property type="match status" value="1"/>
</dbReference>
<evidence type="ECO:0000256" key="6">
    <source>
        <dbReference type="ARBA" id="ARBA00023004"/>
    </source>
</evidence>
<dbReference type="AlphaFoldDB" id="E4YYL8"/>
<evidence type="ECO:0000256" key="7">
    <source>
        <dbReference type="ARBA" id="ARBA00023033"/>
    </source>
</evidence>
<keyword evidence="5" id="KW-0560">Oxidoreductase</keyword>